<protein>
    <submittedName>
        <fullName evidence="1">Uncharacterized protein</fullName>
    </submittedName>
</protein>
<dbReference type="Proteomes" id="UP000828941">
    <property type="component" value="Chromosome 6"/>
</dbReference>
<dbReference type="EMBL" id="CM039431">
    <property type="protein sequence ID" value="KAI4336895.1"/>
    <property type="molecule type" value="Genomic_DNA"/>
</dbReference>
<sequence length="497" mass="52669">MKTMAELENHSSMTASTVSGEATLSSSGFHSNPEARPPPKKKRNLPGMPDPDAEVIALSPKTLLATNRFVCEICNKGFQRDQNLQLHRRGHNLPWKLRQRTSKEIRKRVYVCPEPSCVHHNPSRALGDLTGIKKHFCRKHGEKKWKCERCSKKYAVQSDWKAHIKTCGTREYKCDCGTLFSRRDSFITHQAFCDALAQESARAQTQTQTLAIGGGSSSKVAVTSPPQSPLTPSTSVVSPALSIQSSEIPENSGKLSPPTCSRNAVTSRTTSCSTSVFASVFASSSAASTSQSSSASSFSSLMSSLARSDCPTTFSTISAIEPTSLSLSTSLYLSTNDSSLLADQQGPRQYSASPQPALSATALLQKAAQMGATTSNASFLRGLGLATASFSGQDDSAAKNWNSHVKVENNSLGLGLGSSGDAGFADMSFASQPMTRDLLGLSIGGAAGGATRGGHISALLTSLGGAFDVAEGERSSPAQTWEDAQQREATNQPCSRV</sequence>
<accession>A0ACB9NKE1</accession>
<keyword evidence="2" id="KW-1185">Reference proteome</keyword>
<reference evidence="1 2" key="1">
    <citation type="journal article" date="2022" name="DNA Res.">
        <title>Chromosomal-level genome assembly of the orchid tree Bauhinia variegata (Leguminosae; Cercidoideae) supports the allotetraploid origin hypothesis of Bauhinia.</title>
        <authorList>
            <person name="Zhong Y."/>
            <person name="Chen Y."/>
            <person name="Zheng D."/>
            <person name="Pang J."/>
            <person name="Liu Y."/>
            <person name="Luo S."/>
            <person name="Meng S."/>
            <person name="Qian L."/>
            <person name="Wei D."/>
            <person name="Dai S."/>
            <person name="Zhou R."/>
        </authorList>
    </citation>
    <scope>NUCLEOTIDE SEQUENCE [LARGE SCALE GENOMIC DNA]</scope>
    <source>
        <strain evidence="1">BV-YZ2020</strain>
    </source>
</reference>
<evidence type="ECO:0000313" key="2">
    <source>
        <dbReference type="Proteomes" id="UP000828941"/>
    </source>
</evidence>
<proteinExistence type="predicted"/>
<evidence type="ECO:0000313" key="1">
    <source>
        <dbReference type="EMBL" id="KAI4336895.1"/>
    </source>
</evidence>
<gene>
    <name evidence="1" type="ORF">L6164_015371</name>
</gene>
<name>A0ACB9NKE1_BAUVA</name>
<organism evidence="1 2">
    <name type="scientific">Bauhinia variegata</name>
    <name type="common">Purple orchid tree</name>
    <name type="synonym">Phanera variegata</name>
    <dbReference type="NCBI Taxonomy" id="167791"/>
    <lineage>
        <taxon>Eukaryota</taxon>
        <taxon>Viridiplantae</taxon>
        <taxon>Streptophyta</taxon>
        <taxon>Embryophyta</taxon>
        <taxon>Tracheophyta</taxon>
        <taxon>Spermatophyta</taxon>
        <taxon>Magnoliopsida</taxon>
        <taxon>eudicotyledons</taxon>
        <taxon>Gunneridae</taxon>
        <taxon>Pentapetalae</taxon>
        <taxon>rosids</taxon>
        <taxon>fabids</taxon>
        <taxon>Fabales</taxon>
        <taxon>Fabaceae</taxon>
        <taxon>Cercidoideae</taxon>
        <taxon>Cercideae</taxon>
        <taxon>Bauhiniinae</taxon>
        <taxon>Bauhinia</taxon>
    </lineage>
</organism>
<comment type="caution">
    <text evidence="1">The sequence shown here is derived from an EMBL/GenBank/DDBJ whole genome shotgun (WGS) entry which is preliminary data.</text>
</comment>